<accession>A0A1C5J1X1</accession>
<dbReference type="HAMAP" id="MF_00493">
    <property type="entry name" value="Transaldolase_2"/>
    <property type="match status" value="1"/>
</dbReference>
<evidence type="ECO:0000256" key="2">
    <source>
        <dbReference type="ARBA" id="ARBA00004496"/>
    </source>
</evidence>
<keyword evidence="14" id="KW-1185">Reference proteome</keyword>
<dbReference type="PANTHER" id="PTHR10683:SF31">
    <property type="entry name" value="TRANSALDOLASE"/>
    <property type="match status" value="1"/>
</dbReference>
<evidence type="ECO:0000256" key="4">
    <source>
        <dbReference type="ARBA" id="ARBA00008426"/>
    </source>
</evidence>
<sequence length="392" mass="42549">MTDRLAELSAAGVAIWLDDLSRTRLSSGGLDQLRREKHLVGVTSNPTIFAKALSDADEYNWQLKDLAIRGVDVEESVRMLTTYDVRWACDVMRPAYDATAGVDGRVSIEVDPRLAHETEKTVAEAGSLWWLIDRPNLFIKIPATEAGLPAITATLAQGISVNVTLIFGLDRYSQVMEAFLAGLEQAKANGHDLSKIGSVASFFVSRVDTEVDKRLEKIGSDQAKALRGKAAIANARLAYERYCEVFGSDRWQALADAGAHPQRPLWASTSTKNPDYRDVMYVEELIAPGTVNTMPESVIHAYADHGETRGDTITGSYDEARKVFTDLEAVGVDMSDVIATLEREGVEKFEASWLELLDGVKKSLTEAAKGTGKPGRAAKGSARAAEQAGGNA</sequence>
<dbReference type="Gene3D" id="3.20.20.70">
    <property type="entry name" value="Aldolase class I"/>
    <property type="match status" value="1"/>
</dbReference>
<evidence type="ECO:0000256" key="10">
    <source>
        <dbReference type="ARBA" id="ARBA00048810"/>
    </source>
</evidence>
<dbReference type="InterPro" id="IPR004732">
    <property type="entry name" value="Transaldolase_2"/>
</dbReference>
<dbReference type="PIRSF" id="PIRSF036915">
    <property type="entry name" value="Trnald_Bac_Plnt"/>
    <property type="match status" value="1"/>
</dbReference>
<organism evidence="13 14">
    <name type="scientific">Micromonospora inositola</name>
    <dbReference type="NCBI Taxonomy" id="47865"/>
    <lineage>
        <taxon>Bacteria</taxon>
        <taxon>Bacillati</taxon>
        <taxon>Actinomycetota</taxon>
        <taxon>Actinomycetes</taxon>
        <taxon>Micromonosporales</taxon>
        <taxon>Micromonosporaceae</taxon>
        <taxon>Micromonospora</taxon>
    </lineage>
</organism>
<evidence type="ECO:0000313" key="14">
    <source>
        <dbReference type="Proteomes" id="UP000198221"/>
    </source>
</evidence>
<evidence type="ECO:0000256" key="11">
    <source>
        <dbReference type="HAMAP-Rule" id="MF_00493"/>
    </source>
</evidence>
<evidence type="ECO:0000256" key="12">
    <source>
        <dbReference type="SAM" id="MobiDB-lite"/>
    </source>
</evidence>
<comment type="subcellular location">
    <subcellularLocation>
        <location evidence="2 11">Cytoplasm</location>
    </subcellularLocation>
</comment>
<dbReference type="PROSITE" id="PS01054">
    <property type="entry name" value="TRANSALDOLASE_1"/>
    <property type="match status" value="1"/>
</dbReference>
<dbReference type="GO" id="GO:0006098">
    <property type="term" value="P:pentose-phosphate shunt"/>
    <property type="evidence" value="ECO:0007669"/>
    <property type="project" value="UniProtKB-UniRule"/>
</dbReference>
<dbReference type="RefSeq" id="WP_089016043.1">
    <property type="nucleotide sequence ID" value="NZ_LT607754.1"/>
</dbReference>
<dbReference type="EMBL" id="LT607754">
    <property type="protein sequence ID" value="SCG64271.1"/>
    <property type="molecule type" value="Genomic_DNA"/>
</dbReference>
<feature type="region of interest" description="Disordered" evidence="12">
    <location>
        <begin position="367"/>
        <end position="392"/>
    </location>
</feature>
<evidence type="ECO:0000256" key="3">
    <source>
        <dbReference type="ARBA" id="ARBA00004857"/>
    </source>
</evidence>
<comment type="function">
    <text evidence="1 11">Transaldolase is important for the balance of metabolites in the pentose-phosphate pathway.</text>
</comment>
<evidence type="ECO:0000256" key="8">
    <source>
        <dbReference type="ARBA" id="ARBA00023126"/>
    </source>
</evidence>
<evidence type="ECO:0000256" key="7">
    <source>
        <dbReference type="ARBA" id="ARBA00022679"/>
    </source>
</evidence>
<evidence type="ECO:0000313" key="13">
    <source>
        <dbReference type="EMBL" id="SCG64271.1"/>
    </source>
</evidence>
<dbReference type="EC" id="2.2.1.2" evidence="5 11"/>
<dbReference type="UniPathway" id="UPA00115">
    <property type="reaction ID" value="UER00414"/>
</dbReference>
<name>A0A1C5J1X1_9ACTN</name>
<dbReference type="InterPro" id="IPR013785">
    <property type="entry name" value="Aldolase_TIM"/>
</dbReference>
<proteinExistence type="inferred from homology"/>
<comment type="catalytic activity">
    <reaction evidence="10 11">
        <text>D-sedoheptulose 7-phosphate + D-glyceraldehyde 3-phosphate = D-erythrose 4-phosphate + beta-D-fructose 6-phosphate</text>
        <dbReference type="Rhea" id="RHEA:17053"/>
        <dbReference type="ChEBI" id="CHEBI:16897"/>
        <dbReference type="ChEBI" id="CHEBI:57483"/>
        <dbReference type="ChEBI" id="CHEBI:57634"/>
        <dbReference type="ChEBI" id="CHEBI:59776"/>
        <dbReference type="EC" id="2.2.1.2"/>
    </reaction>
</comment>
<dbReference type="NCBIfam" id="TIGR00876">
    <property type="entry name" value="tal_mycobact"/>
    <property type="match status" value="1"/>
</dbReference>
<evidence type="ECO:0000256" key="9">
    <source>
        <dbReference type="ARBA" id="ARBA00023270"/>
    </source>
</evidence>
<evidence type="ECO:0000256" key="6">
    <source>
        <dbReference type="ARBA" id="ARBA00022490"/>
    </source>
</evidence>
<evidence type="ECO:0000256" key="1">
    <source>
        <dbReference type="ARBA" id="ARBA00003518"/>
    </source>
</evidence>
<dbReference type="Pfam" id="PF00923">
    <property type="entry name" value="TAL_FSA"/>
    <property type="match status" value="1"/>
</dbReference>
<dbReference type="InterPro" id="IPR001585">
    <property type="entry name" value="TAL/FSA"/>
</dbReference>
<dbReference type="AlphaFoldDB" id="A0A1C5J1X1"/>
<dbReference type="GO" id="GO:0005975">
    <property type="term" value="P:carbohydrate metabolic process"/>
    <property type="evidence" value="ECO:0007669"/>
    <property type="project" value="InterPro"/>
</dbReference>
<dbReference type="PANTHER" id="PTHR10683">
    <property type="entry name" value="TRANSALDOLASE"/>
    <property type="match status" value="1"/>
</dbReference>
<keyword evidence="9 11" id="KW-0704">Schiff base</keyword>
<dbReference type="SUPFAM" id="SSF51569">
    <property type="entry name" value="Aldolase"/>
    <property type="match status" value="1"/>
</dbReference>
<protein>
    <recommendedName>
        <fullName evidence="5 11">Transaldolase</fullName>
        <ecNumber evidence="5 11">2.2.1.2</ecNumber>
    </recommendedName>
</protein>
<dbReference type="GO" id="GO:0005737">
    <property type="term" value="C:cytoplasm"/>
    <property type="evidence" value="ECO:0007669"/>
    <property type="project" value="UniProtKB-SubCell"/>
</dbReference>
<dbReference type="InterPro" id="IPR018225">
    <property type="entry name" value="Transaldolase_AS"/>
</dbReference>
<comment type="pathway">
    <text evidence="3 11">Carbohydrate degradation; pentose phosphate pathway; D-glyceraldehyde 3-phosphate and beta-D-fructose 6-phosphate from D-ribose 5-phosphate and D-xylulose 5-phosphate (non-oxidative stage): step 2/3.</text>
</comment>
<evidence type="ECO:0000256" key="5">
    <source>
        <dbReference type="ARBA" id="ARBA00013151"/>
    </source>
</evidence>
<dbReference type="OrthoDB" id="9809101at2"/>
<keyword evidence="8 11" id="KW-0570">Pentose shunt</keyword>
<keyword evidence="6 11" id="KW-0963">Cytoplasm</keyword>
<gene>
    <name evidence="11" type="primary">tal</name>
    <name evidence="13" type="ORF">GA0070613_3819</name>
</gene>
<keyword evidence="7 11" id="KW-0808">Transferase</keyword>
<dbReference type="NCBIfam" id="NF002881">
    <property type="entry name" value="PRK03343.1"/>
    <property type="match status" value="1"/>
</dbReference>
<reference evidence="14" key="1">
    <citation type="submission" date="2016-06" db="EMBL/GenBank/DDBJ databases">
        <authorList>
            <person name="Varghese N."/>
            <person name="Submissions Spin"/>
        </authorList>
    </citation>
    <scope>NUCLEOTIDE SEQUENCE [LARGE SCALE GENOMIC DNA]</scope>
    <source>
        <strain evidence="14">DSM 43819</strain>
    </source>
</reference>
<dbReference type="GO" id="GO:0004801">
    <property type="term" value="F:transaldolase activity"/>
    <property type="evidence" value="ECO:0007669"/>
    <property type="project" value="UniProtKB-UniRule"/>
</dbReference>
<comment type="similarity">
    <text evidence="4 11">Belongs to the transaldolase family. Type 2 subfamily.</text>
</comment>
<feature type="active site" description="Schiff-base intermediate with substrate" evidence="11">
    <location>
        <position position="140"/>
    </location>
</feature>
<dbReference type="Proteomes" id="UP000198221">
    <property type="component" value="Chromosome I"/>
</dbReference>
<dbReference type="CDD" id="cd00955">
    <property type="entry name" value="Transaldolase_like"/>
    <property type="match status" value="1"/>
</dbReference>